<feature type="compositionally biased region" description="Acidic residues" evidence="1">
    <location>
        <begin position="1028"/>
        <end position="1039"/>
    </location>
</feature>
<feature type="compositionally biased region" description="Acidic residues" evidence="1">
    <location>
        <begin position="1049"/>
        <end position="1058"/>
    </location>
</feature>
<comment type="caution">
    <text evidence="3">The sequence shown here is derived from an EMBL/GenBank/DDBJ whole genome shotgun (WGS) entry which is preliminary data.</text>
</comment>
<accession>A0A7J6NBB9</accession>
<name>A0A7J6NBB9_PEROL</name>
<dbReference type="Gene3D" id="3.30.70.270">
    <property type="match status" value="1"/>
</dbReference>
<dbReference type="EMBL" id="JABANP010000538">
    <property type="protein sequence ID" value="KAF4681178.1"/>
    <property type="molecule type" value="Genomic_DNA"/>
</dbReference>
<dbReference type="Pfam" id="PF00078">
    <property type="entry name" value="RVT_1"/>
    <property type="match status" value="1"/>
</dbReference>
<dbReference type="Proteomes" id="UP000541610">
    <property type="component" value="Unassembled WGS sequence"/>
</dbReference>
<feature type="region of interest" description="Disordered" evidence="1">
    <location>
        <begin position="1026"/>
        <end position="1077"/>
    </location>
</feature>
<dbReference type="Gene3D" id="1.10.340.70">
    <property type="match status" value="1"/>
</dbReference>
<dbReference type="PANTHER" id="PTHR37984:SF5">
    <property type="entry name" value="PROTEIN NYNRIN-LIKE"/>
    <property type="match status" value="1"/>
</dbReference>
<dbReference type="SUPFAM" id="SSF56672">
    <property type="entry name" value="DNA/RNA polymerases"/>
    <property type="match status" value="1"/>
</dbReference>
<evidence type="ECO:0000313" key="3">
    <source>
        <dbReference type="EMBL" id="KAF4681178.1"/>
    </source>
</evidence>
<reference evidence="3 4" key="1">
    <citation type="submission" date="2020-04" db="EMBL/GenBank/DDBJ databases">
        <title>Perkinsus olseni comparative genomics.</title>
        <authorList>
            <person name="Bogema D.R."/>
        </authorList>
    </citation>
    <scope>NUCLEOTIDE SEQUENCE [LARGE SCALE GENOMIC DNA]</scope>
    <source>
        <strain evidence="3">00978-12</strain>
    </source>
</reference>
<proteinExistence type="predicted"/>
<dbReference type="Gene3D" id="3.10.10.10">
    <property type="entry name" value="HIV Type 1 Reverse Transcriptase, subunit A, domain 1"/>
    <property type="match status" value="1"/>
</dbReference>
<dbReference type="InterPro" id="IPR050951">
    <property type="entry name" value="Retrovirus_Pol_polyprotein"/>
</dbReference>
<feature type="domain" description="Reverse transcriptase" evidence="2">
    <location>
        <begin position="289"/>
        <end position="500"/>
    </location>
</feature>
<dbReference type="Pfam" id="PF17921">
    <property type="entry name" value="Integrase_H2C2"/>
    <property type="match status" value="1"/>
</dbReference>
<dbReference type="InterPro" id="IPR041588">
    <property type="entry name" value="Integrase_H2C2"/>
</dbReference>
<feature type="region of interest" description="Disordered" evidence="1">
    <location>
        <begin position="29"/>
        <end position="50"/>
    </location>
</feature>
<dbReference type="PANTHER" id="PTHR37984">
    <property type="entry name" value="PROTEIN CBG26694"/>
    <property type="match status" value="1"/>
</dbReference>
<dbReference type="InterPro" id="IPR043128">
    <property type="entry name" value="Rev_trsase/Diguanyl_cyclase"/>
</dbReference>
<evidence type="ECO:0000259" key="2">
    <source>
        <dbReference type="PROSITE" id="PS50878"/>
    </source>
</evidence>
<gene>
    <name evidence="3" type="ORF">FOZ60_012475</name>
</gene>
<dbReference type="AlphaFoldDB" id="A0A7J6NBB9"/>
<sequence>MRTLLTPCPRCRKPGHMAGVCIEPAVNHQSTTSTTAPNNADSGPKESATTESALMATQVDASFSYLNAACNTDLKLVTVGESLDVPILPPLHQYCRVLPVADNDHQGVLCRAQIDNGAGACYIDSTLLEDLRLRGVRYEERPTKVTYRTVFGNNEVQHHNTAVLLRFRLCSDDGHTDVDSSSQVIELPFLVARPCTPRLLFGRPALPFLRIPASGNQPLFDEIPNDNGTIKLKANIPMLETATVMPRSESSRSRSTTDRYILADVCDRMVTDGKLARVSPDDEHKIMCINEPVLVDKQDGLRVRRHPIPESDVNRYRLTIDLRSVNELQLRDGIWIAPRTVHSKNLAAPQRPYQFQDTAAMLLRDFPPSSRQWFAKIDLADAFSSISIDSALGDKLFGIRVSVPGENRPRIYAGRCLIQGWRWSSLVFARSVRYVLNKLTVPPGSHICHVQDDVIIGSHSKEACLALQRRVIDLFRHYSFTVREDKCGDGPTITFCGLKADSHTILPAPKHSIDEKAIDHCLRELDDATDLNVLLRLLRRWAGTFQYCKQWLPPEGQQALAHLYSIIGKASQADASFDLLCNDAKSPLRSLGHLYVRGLPSLYLFRPWAIATLLVTDANVDNWAGVAISVIQVPNNFLKEANVAVLGPFFKDLVDLCRRENIVVDREDYEILCLPAAFDGGSFHSNSFPGSALALTRSSTFRERAAQILFANRNSGVLAGLVYGVTDNVNTTREWQSAITDFCGAWHSLYSNYISTVEKILWLPRTSPTVALIDALARECTVSHNENHDEEPNIVNFKVATPEDDVDEEALPNNDTDSDDDGDSPSWSDGIKKYLDLPALKTVSSTDPEALQLSTKPGFFWSKGEPGLLLRRIRHDLGGRVVLQLFIPKEFREALVKEVHLESSHGKSPNVTSRLSNFCWFPSMKRFAGQVVRRCDSCQLVDPEGQQLPPPGSRKVEAKTWFEVGIDLIGPVDEKILALGRREHKWSRRFRGPFKIIRIIGKRLAVLLHEDTNVVEEHHIKNLKLYHEDEDDSGDDGPVDDDKIIQELVGDDPDDNDDNRDSSPQLNPKPKRAAKERALQRIRMMADDDINSP</sequence>
<evidence type="ECO:0000256" key="1">
    <source>
        <dbReference type="SAM" id="MobiDB-lite"/>
    </source>
</evidence>
<dbReference type="PROSITE" id="PS50878">
    <property type="entry name" value="RT_POL"/>
    <property type="match status" value="1"/>
</dbReference>
<protein>
    <recommendedName>
        <fullName evidence="2">Reverse transcriptase domain-containing protein</fullName>
    </recommendedName>
</protein>
<evidence type="ECO:0000313" key="4">
    <source>
        <dbReference type="Proteomes" id="UP000541610"/>
    </source>
</evidence>
<dbReference type="InterPro" id="IPR043502">
    <property type="entry name" value="DNA/RNA_pol_sf"/>
</dbReference>
<organism evidence="3 4">
    <name type="scientific">Perkinsus olseni</name>
    <name type="common">Perkinsus atlanticus</name>
    <dbReference type="NCBI Taxonomy" id="32597"/>
    <lineage>
        <taxon>Eukaryota</taxon>
        <taxon>Sar</taxon>
        <taxon>Alveolata</taxon>
        <taxon>Perkinsozoa</taxon>
        <taxon>Perkinsea</taxon>
        <taxon>Perkinsida</taxon>
        <taxon>Perkinsidae</taxon>
        <taxon>Perkinsus</taxon>
    </lineage>
</organism>
<dbReference type="InterPro" id="IPR000477">
    <property type="entry name" value="RT_dom"/>
</dbReference>